<proteinExistence type="predicted"/>
<dbReference type="Pfam" id="PF00069">
    <property type="entry name" value="Pkinase"/>
    <property type="match status" value="1"/>
</dbReference>
<keyword evidence="1 9" id="KW-0723">Serine/threonine-protein kinase</keyword>
<evidence type="ECO:0000256" key="4">
    <source>
        <dbReference type="ARBA" id="ARBA00022777"/>
    </source>
</evidence>
<comment type="caution">
    <text evidence="7">The sequence shown here is derived from an EMBL/GenBank/DDBJ whole genome shotgun (WGS) entry which is preliminary data.</text>
</comment>
<protein>
    <submittedName>
        <fullName evidence="9">Non-specific serine/threonine protein kinase</fullName>
    </submittedName>
</protein>
<dbReference type="Proteomes" id="UP001152797">
    <property type="component" value="Unassembled WGS sequence"/>
</dbReference>
<evidence type="ECO:0000313" key="10">
    <source>
        <dbReference type="Proteomes" id="UP001152797"/>
    </source>
</evidence>
<reference evidence="8" key="2">
    <citation type="submission" date="2024-04" db="EMBL/GenBank/DDBJ databases">
        <authorList>
            <person name="Chen Y."/>
            <person name="Shah S."/>
            <person name="Dougan E. K."/>
            <person name="Thang M."/>
            <person name="Chan C."/>
        </authorList>
    </citation>
    <scope>NUCLEOTIDE SEQUENCE [LARGE SCALE GENOMIC DNA]</scope>
</reference>
<keyword evidence="4 9" id="KW-0418">Kinase</keyword>
<keyword evidence="2" id="KW-0808">Transferase</keyword>
<reference evidence="7" key="1">
    <citation type="submission" date="2022-10" db="EMBL/GenBank/DDBJ databases">
        <authorList>
            <person name="Chen Y."/>
            <person name="Dougan E. K."/>
            <person name="Chan C."/>
            <person name="Rhodes N."/>
            <person name="Thang M."/>
        </authorList>
    </citation>
    <scope>NUCLEOTIDE SEQUENCE</scope>
</reference>
<dbReference type="GO" id="GO:0005634">
    <property type="term" value="C:nucleus"/>
    <property type="evidence" value="ECO:0007669"/>
    <property type="project" value="TreeGrafter"/>
</dbReference>
<dbReference type="Gene3D" id="1.10.510.10">
    <property type="entry name" value="Transferase(Phosphotransferase) domain 1"/>
    <property type="match status" value="1"/>
</dbReference>
<accession>A0A9P1FRK3</accession>
<evidence type="ECO:0000313" key="8">
    <source>
        <dbReference type="EMBL" id="CAL1137262.1"/>
    </source>
</evidence>
<evidence type="ECO:0000259" key="6">
    <source>
        <dbReference type="PROSITE" id="PS50011"/>
    </source>
</evidence>
<feature type="domain" description="Protein kinase" evidence="6">
    <location>
        <begin position="35"/>
        <end position="324"/>
    </location>
</feature>
<sequence length="344" mass="38690">MCVSTVSTEHDWNFETTRMAPVLDLPLPPLDKKRFRFVEVLAQQDRPIGQIELYHDCQQNCKVVGKRMLRSWTLGSAKEFEDEHPELLESPWKELALSLFVGSTEMKGICKCYGAFEDPKGDVLIFLEYICGGDIHDLARRCTTEPGPEREAKAWPVILSLLGAVQSLHHIGVAHGDISLENALLSPDGEVRLVDFAASVTDTRTRGIRGKPSYQAPEMHTPNSYDPFAADLFACGVFAYCLVVADYPWRCTSPNKCAAFDFYLLHGLPAFLAQRKLRFEGMQRRPVQAILSQRLTHLLSVLLDPVPERRKGVWQELREMEPVMVEVQEDTSSAAHSPPALKVN</sequence>
<organism evidence="7">
    <name type="scientific">Cladocopium goreaui</name>
    <dbReference type="NCBI Taxonomy" id="2562237"/>
    <lineage>
        <taxon>Eukaryota</taxon>
        <taxon>Sar</taxon>
        <taxon>Alveolata</taxon>
        <taxon>Dinophyceae</taxon>
        <taxon>Suessiales</taxon>
        <taxon>Symbiodiniaceae</taxon>
        <taxon>Cladocopium</taxon>
    </lineage>
</organism>
<dbReference type="GO" id="GO:0004674">
    <property type="term" value="F:protein serine/threonine kinase activity"/>
    <property type="evidence" value="ECO:0007669"/>
    <property type="project" value="UniProtKB-KW"/>
</dbReference>
<evidence type="ECO:0000313" key="9">
    <source>
        <dbReference type="EMBL" id="CAL4771199.1"/>
    </source>
</evidence>
<keyword evidence="5" id="KW-0067">ATP-binding</keyword>
<dbReference type="InterPro" id="IPR011009">
    <property type="entry name" value="Kinase-like_dom_sf"/>
</dbReference>
<evidence type="ECO:0000256" key="3">
    <source>
        <dbReference type="ARBA" id="ARBA00022741"/>
    </source>
</evidence>
<evidence type="ECO:0000313" key="7">
    <source>
        <dbReference type="EMBL" id="CAI3983887.1"/>
    </source>
</evidence>
<evidence type="ECO:0000256" key="2">
    <source>
        <dbReference type="ARBA" id="ARBA00022679"/>
    </source>
</evidence>
<dbReference type="SMART" id="SM00220">
    <property type="entry name" value="S_TKc"/>
    <property type="match status" value="1"/>
</dbReference>
<dbReference type="EMBL" id="CAMXCT010000843">
    <property type="protein sequence ID" value="CAI3983887.1"/>
    <property type="molecule type" value="Genomic_DNA"/>
</dbReference>
<dbReference type="OrthoDB" id="248923at2759"/>
<evidence type="ECO:0000256" key="1">
    <source>
        <dbReference type="ARBA" id="ARBA00022527"/>
    </source>
</evidence>
<dbReference type="SUPFAM" id="SSF56112">
    <property type="entry name" value="Protein kinase-like (PK-like)"/>
    <property type="match status" value="1"/>
</dbReference>
<dbReference type="AlphaFoldDB" id="A0A9P1FRK3"/>
<keyword evidence="10" id="KW-1185">Reference proteome</keyword>
<keyword evidence="3" id="KW-0547">Nucleotide-binding</keyword>
<dbReference type="PROSITE" id="PS50011">
    <property type="entry name" value="PROTEIN_KINASE_DOM"/>
    <property type="match status" value="1"/>
</dbReference>
<dbReference type="PANTHER" id="PTHR24345:SF91">
    <property type="entry name" value="SERINE_THREONINE-PROTEIN KINASE PLK4"/>
    <property type="match status" value="1"/>
</dbReference>
<dbReference type="PANTHER" id="PTHR24345">
    <property type="entry name" value="SERINE/THREONINE-PROTEIN KINASE PLK"/>
    <property type="match status" value="1"/>
</dbReference>
<dbReference type="EMBL" id="CAMXCT030000843">
    <property type="protein sequence ID" value="CAL4771199.1"/>
    <property type="molecule type" value="Genomic_DNA"/>
</dbReference>
<gene>
    <name evidence="7" type="ORF">C1SCF055_LOCUS11463</name>
</gene>
<name>A0A9P1FRK3_9DINO</name>
<dbReference type="GO" id="GO:0005524">
    <property type="term" value="F:ATP binding"/>
    <property type="evidence" value="ECO:0007669"/>
    <property type="project" value="UniProtKB-KW"/>
</dbReference>
<dbReference type="InterPro" id="IPR000719">
    <property type="entry name" value="Prot_kinase_dom"/>
</dbReference>
<evidence type="ECO:0000256" key="5">
    <source>
        <dbReference type="ARBA" id="ARBA00022840"/>
    </source>
</evidence>
<dbReference type="EMBL" id="CAMXCT020000843">
    <property type="protein sequence ID" value="CAL1137262.1"/>
    <property type="molecule type" value="Genomic_DNA"/>
</dbReference>